<evidence type="ECO:0000256" key="1">
    <source>
        <dbReference type="SAM" id="Phobius"/>
    </source>
</evidence>
<proteinExistence type="predicted"/>
<comment type="caution">
    <text evidence="2">The sequence shown here is derived from an EMBL/GenBank/DDBJ whole genome shotgun (WGS) entry which is preliminary data.</text>
</comment>
<protein>
    <recommendedName>
        <fullName evidence="4">Fimbrial assembly protein</fullName>
    </recommendedName>
</protein>
<sequence length="180" mass="19938">MAILINLLPIEFKQENTKKAKFYKIQKIGITTILAVVFLSSLTVALRILQSQGISNITTEVTQVQAKISNLKDTEDSLFVIKNRLTTINQYLGISSKPTEIYDFVSKLLPSSMAINSINVENSGEISILASSSDIVPIDNLVDQLLYTPTNQNKISSVSIDSLSKGRDGIYRISFRVKPK</sequence>
<organism evidence="2 3">
    <name type="scientific">Candidatus Daviesbacteria bacterium RIFCSPHIGHO2_02_FULL_36_13</name>
    <dbReference type="NCBI Taxonomy" id="1797768"/>
    <lineage>
        <taxon>Bacteria</taxon>
        <taxon>Candidatus Daviesiibacteriota</taxon>
    </lineage>
</organism>
<dbReference type="Proteomes" id="UP000176902">
    <property type="component" value="Unassembled WGS sequence"/>
</dbReference>
<gene>
    <name evidence="2" type="ORF">A3C59_03110</name>
</gene>
<evidence type="ECO:0000313" key="2">
    <source>
        <dbReference type="EMBL" id="OGE30678.1"/>
    </source>
</evidence>
<keyword evidence="1" id="KW-1133">Transmembrane helix</keyword>
<keyword evidence="1" id="KW-0812">Transmembrane</keyword>
<evidence type="ECO:0000313" key="3">
    <source>
        <dbReference type="Proteomes" id="UP000176902"/>
    </source>
</evidence>
<accession>A0A1F5JQ43</accession>
<reference evidence="2 3" key="1">
    <citation type="journal article" date="2016" name="Nat. Commun.">
        <title>Thousands of microbial genomes shed light on interconnected biogeochemical processes in an aquifer system.</title>
        <authorList>
            <person name="Anantharaman K."/>
            <person name="Brown C.T."/>
            <person name="Hug L.A."/>
            <person name="Sharon I."/>
            <person name="Castelle C.J."/>
            <person name="Probst A.J."/>
            <person name="Thomas B.C."/>
            <person name="Singh A."/>
            <person name="Wilkins M.J."/>
            <person name="Karaoz U."/>
            <person name="Brodie E.L."/>
            <person name="Williams K.H."/>
            <person name="Hubbard S.S."/>
            <person name="Banfield J.F."/>
        </authorList>
    </citation>
    <scope>NUCLEOTIDE SEQUENCE [LARGE SCALE GENOMIC DNA]</scope>
</reference>
<dbReference type="STRING" id="1797768.A3C59_03110"/>
<dbReference type="EMBL" id="MFCV01000044">
    <property type="protein sequence ID" value="OGE30678.1"/>
    <property type="molecule type" value="Genomic_DNA"/>
</dbReference>
<dbReference type="AlphaFoldDB" id="A0A1F5JQ43"/>
<name>A0A1F5JQ43_9BACT</name>
<feature type="transmembrane region" description="Helical" evidence="1">
    <location>
        <begin position="28"/>
        <end position="49"/>
    </location>
</feature>
<evidence type="ECO:0008006" key="4">
    <source>
        <dbReference type="Google" id="ProtNLM"/>
    </source>
</evidence>
<keyword evidence="1" id="KW-0472">Membrane</keyword>